<evidence type="ECO:0000313" key="2">
    <source>
        <dbReference type="Proteomes" id="UP000193061"/>
    </source>
</evidence>
<sequence>MATVSKTVTYAAAEAAAKLNGLGIMGALHEDGSTILLLGPGKEFWEIFKLSPELNDGAEDPFNRWSERIIGHMADTLGAKARFPFGGPPYEPFLRWAMDSGRAWQSPVGMLVHDEAGMMISFRGALHFSYEIDLPAPPAASPCETCETQPCVSACPVGALSDQHFYKIDACHAYLDTPAGQSCMSHGCIARRACPVSQSFDRNPAQSAIHMRYFHRS</sequence>
<keyword evidence="2" id="KW-1185">Reference proteome</keyword>
<dbReference type="OrthoDB" id="8279740at2"/>
<accession>A0A1X6ZUI1</accession>
<evidence type="ECO:0000313" key="1">
    <source>
        <dbReference type="EMBL" id="SLN61776.1"/>
    </source>
</evidence>
<name>A0A1X6ZUI1_9RHOB</name>
<proteinExistence type="predicted"/>
<protein>
    <submittedName>
        <fullName evidence="1">Epoxyqueuosine reductase</fullName>
    </submittedName>
</protein>
<dbReference type="RefSeq" id="WP_085806894.1">
    <property type="nucleotide sequence ID" value="NZ_FWFX01000011.1"/>
</dbReference>
<reference evidence="1 2" key="1">
    <citation type="submission" date="2017-03" db="EMBL/GenBank/DDBJ databases">
        <authorList>
            <person name="Afonso C.L."/>
            <person name="Miller P.J."/>
            <person name="Scott M.A."/>
            <person name="Spackman E."/>
            <person name="Goraichik I."/>
            <person name="Dimitrov K.M."/>
            <person name="Suarez D.L."/>
            <person name="Swayne D.E."/>
        </authorList>
    </citation>
    <scope>NUCLEOTIDE SEQUENCE [LARGE SCALE GENOMIC DNA]</scope>
    <source>
        <strain evidence="1 2">CECT 7450</strain>
    </source>
</reference>
<organism evidence="1 2">
    <name type="scientific">Roseovarius albus</name>
    <dbReference type="NCBI Taxonomy" id="1247867"/>
    <lineage>
        <taxon>Bacteria</taxon>
        <taxon>Pseudomonadati</taxon>
        <taxon>Pseudomonadota</taxon>
        <taxon>Alphaproteobacteria</taxon>
        <taxon>Rhodobacterales</taxon>
        <taxon>Roseobacteraceae</taxon>
        <taxon>Roseovarius</taxon>
    </lineage>
</organism>
<gene>
    <name evidence="1" type="primary">queG_2</name>
    <name evidence="1" type="ORF">ROA7450_03215</name>
</gene>
<dbReference type="Proteomes" id="UP000193061">
    <property type="component" value="Unassembled WGS sequence"/>
</dbReference>
<dbReference type="EMBL" id="FWFX01000011">
    <property type="protein sequence ID" value="SLN61776.1"/>
    <property type="molecule type" value="Genomic_DNA"/>
</dbReference>
<dbReference type="AlphaFoldDB" id="A0A1X6ZUI1"/>